<name>D5P522_9MYCO</name>
<dbReference type="Proteomes" id="UP000003653">
    <property type="component" value="Unassembled WGS sequence"/>
</dbReference>
<dbReference type="AlphaFoldDB" id="D5P522"/>
<gene>
    <name evidence="1" type="ORF">HMPREF0591_1266</name>
</gene>
<organism evidence="1 2">
    <name type="scientific">Mycobacterium parascrofulaceum ATCC BAA-614</name>
    <dbReference type="NCBI Taxonomy" id="525368"/>
    <lineage>
        <taxon>Bacteria</taxon>
        <taxon>Bacillati</taxon>
        <taxon>Actinomycetota</taxon>
        <taxon>Actinomycetes</taxon>
        <taxon>Mycobacteriales</taxon>
        <taxon>Mycobacteriaceae</taxon>
        <taxon>Mycobacterium</taxon>
        <taxon>Mycobacterium simiae complex</taxon>
    </lineage>
</organism>
<dbReference type="HOGENOM" id="CLU_1574007_0_0_11"/>
<comment type="caution">
    <text evidence="1">The sequence shown here is derived from an EMBL/GenBank/DDBJ whole genome shotgun (WGS) entry which is preliminary data.</text>
</comment>
<keyword evidence="2" id="KW-1185">Reference proteome</keyword>
<accession>D5P522</accession>
<dbReference type="EMBL" id="ADNV01000091">
    <property type="protein sequence ID" value="EFG78926.1"/>
    <property type="molecule type" value="Genomic_DNA"/>
</dbReference>
<proteinExistence type="predicted"/>
<feature type="non-terminal residue" evidence="1">
    <location>
        <position position="170"/>
    </location>
</feature>
<protein>
    <submittedName>
        <fullName evidence="1">Uncharacterized protein</fullName>
    </submittedName>
</protein>
<sequence>MQTLGEPTLELVRILARDEEVEPLLLVQNDESEPTRWMQALGCRRWYQFTFTTVTEAPKFMDSSTVGVSGYEDGRRTLATSGHFFSVYAQLDEAARSGYSDDSGITLADRHRAAALASASGATGADVIVTAAPTAGRDDVADNDLVVSVTPSQLVPLFGLYLRMTGNPVL</sequence>
<reference evidence="1 2" key="1">
    <citation type="submission" date="2010-04" db="EMBL/GenBank/DDBJ databases">
        <authorList>
            <person name="Muzny D."/>
            <person name="Qin X."/>
            <person name="Deng J."/>
            <person name="Jiang H."/>
            <person name="Liu Y."/>
            <person name="Qu J."/>
            <person name="Song X.-Z."/>
            <person name="Zhang L."/>
            <person name="Thornton R."/>
            <person name="Coyle M."/>
            <person name="Francisco L."/>
            <person name="Jackson L."/>
            <person name="Javaid M."/>
            <person name="Korchina V."/>
            <person name="Kovar C."/>
            <person name="Mata R."/>
            <person name="Mathew T."/>
            <person name="Ngo R."/>
            <person name="Nguyen L."/>
            <person name="Nguyen N."/>
            <person name="Okwuonu G."/>
            <person name="Ongeri F."/>
            <person name="Pham C."/>
            <person name="Simmons D."/>
            <person name="Wilczek-Boney K."/>
            <person name="Hale W."/>
            <person name="Jakkamsetti A."/>
            <person name="Pham P."/>
            <person name="Ruth R."/>
            <person name="San Lucas F."/>
            <person name="Warren J."/>
            <person name="Zhang J."/>
            <person name="Zhao Z."/>
            <person name="Zhou C."/>
            <person name="Zhu D."/>
            <person name="Lee S."/>
            <person name="Bess C."/>
            <person name="Blankenburg K."/>
            <person name="Forbes L."/>
            <person name="Fu Q."/>
            <person name="Gubbala S."/>
            <person name="Hirani K."/>
            <person name="Jayaseelan J.C."/>
            <person name="Lara F."/>
            <person name="Munidasa M."/>
            <person name="Palculict T."/>
            <person name="Patil S."/>
            <person name="Pu L.-L."/>
            <person name="Saada N."/>
            <person name="Tang L."/>
            <person name="Weissenberger G."/>
            <person name="Zhu Y."/>
            <person name="Hemphill L."/>
            <person name="Shang Y."/>
            <person name="Youmans B."/>
            <person name="Ayvaz T."/>
            <person name="Ross M."/>
            <person name="Santibanez J."/>
            <person name="Aqrawi P."/>
            <person name="Gross S."/>
            <person name="Joshi V."/>
            <person name="Fowler G."/>
            <person name="Nazareth L."/>
            <person name="Reid J."/>
            <person name="Worley K."/>
            <person name="Petrosino J."/>
            <person name="Highlander S."/>
            <person name="Gibbs R."/>
        </authorList>
    </citation>
    <scope>NUCLEOTIDE SEQUENCE [LARGE SCALE GENOMIC DNA]</scope>
    <source>
        <strain evidence="1 2">ATCC BAA-614</strain>
    </source>
</reference>
<evidence type="ECO:0000313" key="2">
    <source>
        <dbReference type="Proteomes" id="UP000003653"/>
    </source>
</evidence>
<evidence type="ECO:0000313" key="1">
    <source>
        <dbReference type="EMBL" id="EFG78926.1"/>
    </source>
</evidence>